<organism evidence="5 6">
    <name type="scientific">Sulfobacillus acidophilus</name>
    <dbReference type="NCBI Taxonomy" id="53633"/>
    <lineage>
        <taxon>Bacteria</taxon>
        <taxon>Bacillati</taxon>
        <taxon>Bacillota</taxon>
        <taxon>Clostridia</taxon>
        <taxon>Eubacteriales</taxon>
        <taxon>Clostridiales Family XVII. Incertae Sedis</taxon>
        <taxon>Sulfobacillus</taxon>
    </lineage>
</organism>
<proteinExistence type="inferred from homology"/>
<evidence type="ECO:0000256" key="1">
    <source>
        <dbReference type="ARBA" id="ARBA00006484"/>
    </source>
</evidence>
<accession>A0A2T2WNA9</accession>
<comment type="caution">
    <text evidence="5">The sequence shown here is derived from an EMBL/GenBank/DDBJ whole genome shotgun (WGS) entry which is preliminary data.</text>
</comment>
<dbReference type="SMART" id="SM00822">
    <property type="entry name" value="PKS_KR"/>
    <property type="match status" value="1"/>
</dbReference>
<dbReference type="InterPro" id="IPR002347">
    <property type="entry name" value="SDR_fam"/>
</dbReference>
<sequence>MYEPGHTVIYQERWQIRRARRVKLRDFHLSLEGKVAVVTGAGRGLGKAMAKALAGAGADVVCAGRTLGDLEATAQDIRLLGQNALAWPTDITNNNAVNELVHRTIETMGHVDILVNNAGILIEKRFLEMEDDEWQRIWETNFLGAVYCTRAFGQHMVSQQSGKVINVSSSWGLKGVAKHTAYTASKAALMALTRSLAVEWIRYGVMVNCLAPGYFDTDIPASALANPTLKDKILRSIPARRIGDPDELGALVVFLASKASDYMTGAIIVMDGGLSVQ</sequence>
<dbReference type="PANTHER" id="PTHR42760">
    <property type="entry name" value="SHORT-CHAIN DEHYDROGENASES/REDUCTASES FAMILY MEMBER"/>
    <property type="match status" value="1"/>
</dbReference>
<dbReference type="Gene3D" id="3.40.50.720">
    <property type="entry name" value="NAD(P)-binding Rossmann-like Domain"/>
    <property type="match status" value="1"/>
</dbReference>
<dbReference type="InterPro" id="IPR020904">
    <property type="entry name" value="Sc_DH/Rdtase_CS"/>
</dbReference>
<dbReference type="NCBIfam" id="NF005559">
    <property type="entry name" value="PRK07231.1"/>
    <property type="match status" value="1"/>
</dbReference>
<dbReference type="PROSITE" id="PS00061">
    <property type="entry name" value="ADH_SHORT"/>
    <property type="match status" value="1"/>
</dbReference>
<comment type="similarity">
    <text evidence="1 3">Belongs to the short-chain dehydrogenases/reductases (SDR) family.</text>
</comment>
<dbReference type="FunFam" id="3.40.50.720:FF:000084">
    <property type="entry name" value="Short-chain dehydrogenase reductase"/>
    <property type="match status" value="1"/>
</dbReference>
<evidence type="ECO:0000313" key="5">
    <source>
        <dbReference type="EMBL" id="PSR23729.1"/>
    </source>
</evidence>
<gene>
    <name evidence="5" type="ORF">C7B45_01555</name>
</gene>
<keyword evidence="2" id="KW-0560">Oxidoreductase</keyword>
<dbReference type="GO" id="GO:0008206">
    <property type="term" value="P:bile acid metabolic process"/>
    <property type="evidence" value="ECO:0007669"/>
    <property type="project" value="UniProtKB-ARBA"/>
</dbReference>
<dbReference type="InterPro" id="IPR057326">
    <property type="entry name" value="KR_dom"/>
</dbReference>
<name>A0A2T2WNA9_9FIRM</name>
<dbReference type="PRINTS" id="PR00080">
    <property type="entry name" value="SDRFAMILY"/>
</dbReference>
<dbReference type="InterPro" id="IPR036291">
    <property type="entry name" value="NAD(P)-bd_dom_sf"/>
</dbReference>
<dbReference type="Proteomes" id="UP000241848">
    <property type="component" value="Unassembled WGS sequence"/>
</dbReference>
<dbReference type="EMBL" id="PXYV01000003">
    <property type="protein sequence ID" value="PSR23729.1"/>
    <property type="molecule type" value="Genomic_DNA"/>
</dbReference>
<dbReference type="SUPFAM" id="SSF51735">
    <property type="entry name" value="NAD(P)-binding Rossmann-fold domains"/>
    <property type="match status" value="1"/>
</dbReference>
<evidence type="ECO:0000313" key="6">
    <source>
        <dbReference type="Proteomes" id="UP000241848"/>
    </source>
</evidence>
<evidence type="ECO:0000256" key="2">
    <source>
        <dbReference type="ARBA" id="ARBA00023002"/>
    </source>
</evidence>
<dbReference type="GO" id="GO:0016616">
    <property type="term" value="F:oxidoreductase activity, acting on the CH-OH group of donors, NAD or NADP as acceptor"/>
    <property type="evidence" value="ECO:0007669"/>
    <property type="project" value="TreeGrafter"/>
</dbReference>
<reference evidence="5 6" key="1">
    <citation type="journal article" date="2014" name="BMC Genomics">
        <title>Comparison of environmental and isolate Sulfobacillus genomes reveals diverse carbon, sulfur, nitrogen, and hydrogen metabolisms.</title>
        <authorList>
            <person name="Justice N.B."/>
            <person name="Norman A."/>
            <person name="Brown C.T."/>
            <person name="Singh A."/>
            <person name="Thomas B.C."/>
            <person name="Banfield J.F."/>
        </authorList>
    </citation>
    <scope>NUCLEOTIDE SEQUENCE [LARGE SCALE GENOMIC DNA]</scope>
    <source>
        <strain evidence="5">AMDSBA3</strain>
    </source>
</reference>
<dbReference type="PRINTS" id="PR00081">
    <property type="entry name" value="GDHRDH"/>
</dbReference>
<dbReference type="Pfam" id="PF00106">
    <property type="entry name" value="adh_short"/>
    <property type="match status" value="1"/>
</dbReference>
<dbReference type="AlphaFoldDB" id="A0A2T2WNA9"/>
<evidence type="ECO:0000256" key="3">
    <source>
        <dbReference type="RuleBase" id="RU000363"/>
    </source>
</evidence>
<feature type="domain" description="Ketoreductase" evidence="4">
    <location>
        <begin position="34"/>
        <end position="213"/>
    </location>
</feature>
<protein>
    <submittedName>
        <fullName evidence="5">2-deoxy-D-gluconate 3-dehydrogenase</fullName>
    </submittedName>
</protein>
<evidence type="ECO:0000259" key="4">
    <source>
        <dbReference type="SMART" id="SM00822"/>
    </source>
</evidence>